<dbReference type="GO" id="GO:0003677">
    <property type="term" value="F:DNA binding"/>
    <property type="evidence" value="ECO:0007669"/>
    <property type="project" value="UniProtKB-UniRule"/>
</dbReference>
<evidence type="ECO:0000259" key="8">
    <source>
        <dbReference type="Pfam" id="PF00204"/>
    </source>
</evidence>
<comment type="similarity">
    <text evidence="6">Belongs to the type II topoisomerase family.</text>
</comment>
<dbReference type="InterPro" id="IPR013506">
    <property type="entry name" value="Topo_IIA_bsu_dom2"/>
</dbReference>
<dbReference type="AlphaFoldDB" id="A0A1Y1MXH5"/>
<dbReference type="InterPro" id="IPR014721">
    <property type="entry name" value="Ribsml_uS5_D2-typ_fold_subgr"/>
</dbReference>
<feature type="domain" description="Histidine kinase/HSP90-like ATPase" evidence="9">
    <location>
        <begin position="77"/>
        <end position="218"/>
    </location>
</feature>
<dbReference type="InterPro" id="IPR036890">
    <property type="entry name" value="HATPase_C_sf"/>
</dbReference>
<dbReference type="CDD" id="cd16930">
    <property type="entry name" value="HATPase_TopII-like"/>
    <property type="match status" value="1"/>
</dbReference>
<organism evidence="10">
    <name type="scientific">Photinus pyralis</name>
    <name type="common">Common eastern firefly</name>
    <name type="synonym">Lampyris pyralis</name>
    <dbReference type="NCBI Taxonomy" id="7054"/>
    <lineage>
        <taxon>Eukaryota</taxon>
        <taxon>Metazoa</taxon>
        <taxon>Ecdysozoa</taxon>
        <taxon>Arthropoda</taxon>
        <taxon>Hexapoda</taxon>
        <taxon>Insecta</taxon>
        <taxon>Pterygota</taxon>
        <taxon>Neoptera</taxon>
        <taxon>Endopterygota</taxon>
        <taxon>Coleoptera</taxon>
        <taxon>Polyphaga</taxon>
        <taxon>Elateriformia</taxon>
        <taxon>Elateroidea</taxon>
        <taxon>Lampyridae</taxon>
        <taxon>Lampyrinae</taxon>
        <taxon>Photinus</taxon>
    </lineage>
</organism>
<name>A0A1Y1MXH5_PHOPY</name>
<evidence type="ECO:0000256" key="7">
    <source>
        <dbReference type="SAM" id="MobiDB-lite"/>
    </source>
</evidence>
<dbReference type="Gene3D" id="3.30.230.10">
    <property type="match status" value="1"/>
</dbReference>
<keyword evidence="4 6" id="KW-0238">DNA-binding</keyword>
<keyword evidence="5 6" id="KW-0413">Isomerase</keyword>
<keyword evidence="6" id="KW-0067">ATP-binding</keyword>
<sequence length="457" mass="52341">MLTNRSKNGDAESPPPKPAGPNKNTIEKTFKKKTQLEHILLRPDTYIGSVEHTKQPMWIYDTENSKMVQKKIDYVPGLYKIFDEILVNAADNKQRDKKMDCIKIEINQENNVISVWNNGQGVPVVMHKDEKMYVPTMIFGHLLTSSNFNDEEEKVTGGRNGYGAKLCNVFSTKFTVETSSREYRKHFKQSWGANMTKTSEPKIKEYSGEEFTKITFSPDLEKFKMEKLDDDIVGLFSKRAFDVAAWTRGVKVFLNGEKLPVKNFKEYIDLYIKNNDDDGDDTHKLIYESPNERWEVAVTTSDYGFRQVSFVNSIATSKGGKHVDHVVDMITKYVGELLKKKNKGGIAIQPDQIKNHRWVFINCLILKPSFDSQSKEMMTSTHFGYRCNLSDKFFNAVAKGGIIENTLLWARIKKRDDMAKMSGRKQTKLKDNELDGGVGVVLFVVLEDLRRFFGAVQ</sequence>
<evidence type="ECO:0000313" key="10">
    <source>
        <dbReference type="EMBL" id="JAV90354.1"/>
    </source>
</evidence>
<dbReference type="PRINTS" id="PR00418">
    <property type="entry name" value="TPI2FAMILY"/>
</dbReference>
<dbReference type="InterPro" id="IPR003594">
    <property type="entry name" value="HATPase_dom"/>
</dbReference>
<dbReference type="GO" id="GO:0000712">
    <property type="term" value="P:resolution of meiotic recombination intermediates"/>
    <property type="evidence" value="ECO:0007669"/>
    <property type="project" value="TreeGrafter"/>
</dbReference>
<dbReference type="PANTHER" id="PTHR10169:SF38">
    <property type="entry name" value="DNA TOPOISOMERASE 2"/>
    <property type="match status" value="1"/>
</dbReference>
<evidence type="ECO:0000259" key="9">
    <source>
        <dbReference type="Pfam" id="PF02518"/>
    </source>
</evidence>
<dbReference type="EMBL" id="GEZM01018114">
    <property type="protein sequence ID" value="JAV90354.1"/>
    <property type="molecule type" value="Transcribed_RNA"/>
</dbReference>
<dbReference type="SMART" id="SM00433">
    <property type="entry name" value="TOP2c"/>
    <property type="match status" value="1"/>
</dbReference>
<feature type="domain" description="DNA topoisomerase type IIA subunit B" evidence="8">
    <location>
        <begin position="263"/>
        <end position="419"/>
    </location>
</feature>
<comment type="function">
    <text evidence="6">Control of topological states of DNA by transient breakage and subsequent rejoining of DNA strands. Topoisomerase II makes double-strand breaks.</text>
</comment>
<dbReference type="SUPFAM" id="SSF55874">
    <property type="entry name" value="ATPase domain of HSP90 chaperone/DNA topoisomerase II/histidine kinase"/>
    <property type="match status" value="1"/>
</dbReference>
<dbReference type="Pfam" id="PF02518">
    <property type="entry name" value="HATPase_c"/>
    <property type="match status" value="1"/>
</dbReference>
<reference evidence="10" key="1">
    <citation type="journal article" date="2016" name="Sci. Rep.">
        <title>Molecular characterization of firefly nuptial gifts: a multi-omics approach sheds light on postcopulatory sexual selection.</title>
        <authorList>
            <person name="Al-Wathiqui N."/>
            <person name="Fallon T.R."/>
            <person name="South A."/>
            <person name="Weng J.K."/>
            <person name="Lewis S.M."/>
        </authorList>
    </citation>
    <scope>NUCLEOTIDE SEQUENCE</scope>
</reference>
<dbReference type="GO" id="GO:0003918">
    <property type="term" value="F:DNA topoisomerase type II (double strand cut, ATP-hydrolyzing) activity"/>
    <property type="evidence" value="ECO:0007669"/>
    <property type="project" value="UniProtKB-UniRule"/>
</dbReference>
<dbReference type="GO" id="GO:0000819">
    <property type="term" value="P:sister chromatid segregation"/>
    <property type="evidence" value="ECO:0007669"/>
    <property type="project" value="TreeGrafter"/>
</dbReference>
<evidence type="ECO:0000256" key="4">
    <source>
        <dbReference type="ARBA" id="ARBA00023125"/>
    </source>
</evidence>
<comment type="cofactor">
    <cofactor evidence="2">
        <name>Mg(2+)</name>
        <dbReference type="ChEBI" id="CHEBI:18420"/>
    </cofactor>
</comment>
<evidence type="ECO:0000256" key="2">
    <source>
        <dbReference type="ARBA" id="ARBA00001946"/>
    </source>
</evidence>
<keyword evidence="6" id="KW-0547">Nucleotide-binding</keyword>
<evidence type="ECO:0000256" key="5">
    <source>
        <dbReference type="ARBA" id="ARBA00023235"/>
    </source>
</evidence>
<dbReference type="InterPro" id="IPR001241">
    <property type="entry name" value="Topo_IIA"/>
</dbReference>
<comment type="catalytic activity">
    <reaction evidence="1 6">
        <text>ATP-dependent breakage, passage and rejoining of double-stranded DNA.</text>
        <dbReference type="EC" id="5.6.2.2"/>
    </reaction>
</comment>
<accession>A0A1Y1MXH5</accession>
<dbReference type="CDD" id="cd03481">
    <property type="entry name" value="TopoIIA_Trans_ScTopoIIA"/>
    <property type="match status" value="1"/>
</dbReference>
<dbReference type="PANTHER" id="PTHR10169">
    <property type="entry name" value="DNA TOPOISOMERASE/GYRASE"/>
    <property type="match status" value="1"/>
</dbReference>
<dbReference type="GO" id="GO:0005634">
    <property type="term" value="C:nucleus"/>
    <property type="evidence" value="ECO:0007669"/>
    <property type="project" value="TreeGrafter"/>
</dbReference>
<dbReference type="Gene3D" id="3.30.565.10">
    <property type="entry name" value="Histidine kinase-like ATPase, C-terminal domain"/>
    <property type="match status" value="1"/>
</dbReference>
<dbReference type="EC" id="5.6.2.2" evidence="6"/>
<dbReference type="GO" id="GO:0006265">
    <property type="term" value="P:DNA topological change"/>
    <property type="evidence" value="ECO:0007669"/>
    <property type="project" value="UniProtKB-UniRule"/>
</dbReference>
<comment type="subunit">
    <text evidence="6">Homodimer.</text>
</comment>
<evidence type="ECO:0000256" key="6">
    <source>
        <dbReference type="RuleBase" id="RU362094"/>
    </source>
</evidence>
<evidence type="ECO:0000256" key="3">
    <source>
        <dbReference type="ARBA" id="ARBA00023029"/>
    </source>
</evidence>
<keyword evidence="3 6" id="KW-0799">Topoisomerase</keyword>
<evidence type="ECO:0000256" key="1">
    <source>
        <dbReference type="ARBA" id="ARBA00000185"/>
    </source>
</evidence>
<dbReference type="FunFam" id="3.30.565.10:FF:000004">
    <property type="entry name" value="DNA topoisomerase 2"/>
    <property type="match status" value="1"/>
</dbReference>
<dbReference type="Pfam" id="PF00204">
    <property type="entry name" value="DNA_gyraseB"/>
    <property type="match status" value="1"/>
</dbReference>
<proteinExistence type="inferred from homology"/>
<dbReference type="InterPro" id="IPR050634">
    <property type="entry name" value="DNA_Topoisomerase_II"/>
</dbReference>
<protein>
    <recommendedName>
        <fullName evidence="6">DNA topoisomerase 2</fullName>
        <ecNumber evidence="6">5.6.2.2</ecNumber>
    </recommendedName>
</protein>
<feature type="region of interest" description="Disordered" evidence="7">
    <location>
        <begin position="1"/>
        <end position="24"/>
    </location>
</feature>
<dbReference type="SUPFAM" id="SSF54211">
    <property type="entry name" value="Ribosomal protein S5 domain 2-like"/>
    <property type="match status" value="1"/>
</dbReference>
<dbReference type="InterPro" id="IPR020568">
    <property type="entry name" value="Ribosomal_Su5_D2-typ_SF"/>
</dbReference>
<dbReference type="GO" id="GO:0005524">
    <property type="term" value="F:ATP binding"/>
    <property type="evidence" value="ECO:0007669"/>
    <property type="project" value="UniProtKB-UniRule"/>
</dbReference>
<dbReference type="FunFam" id="3.30.230.10:FF:000008">
    <property type="entry name" value="DNA topoisomerase 2"/>
    <property type="match status" value="1"/>
</dbReference>